<name>A0A0W7X5Y6_9ACTN</name>
<feature type="region of interest" description="Disordered" evidence="1">
    <location>
        <begin position="1"/>
        <end position="20"/>
    </location>
</feature>
<keyword evidence="3" id="KW-1185">Reference proteome</keyword>
<dbReference type="RefSeq" id="WP_058847588.1">
    <property type="nucleotide sequence ID" value="NZ_LOCL01000031.1"/>
</dbReference>
<accession>A0A0W7X5Y6</accession>
<feature type="region of interest" description="Disordered" evidence="1">
    <location>
        <begin position="80"/>
        <end position="120"/>
    </location>
</feature>
<proteinExistence type="predicted"/>
<reference evidence="2 3" key="1">
    <citation type="submission" date="2015-12" db="EMBL/GenBank/DDBJ databases">
        <title>Draft genome sequence of Streptomyces silvensis ATCC 53525, a producer of novel hormone antagonists.</title>
        <authorList>
            <person name="Johnston C.W."/>
            <person name="Li Y."/>
            <person name="Magarvey N.A."/>
        </authorList>
    </citation>
    <scope>NUCLEOTIDE SEQUENCE [LARGE SCALE GENOMIC DNA]</scope>
    <source>
        <strain evidence="2 3">ATCC 53525</strain>
    </source>
</reference>
<dbReference type="Gene3D" id="3.90.640.10">
    <property type="entry name" value="Actin, Chain A, domain 4"/>
    <property type="match status" value="1"/>
</dbReference>
<evidence type="ECO:0000256" key="1">
    <source>
        <dbReference type="SAM" id="MobiDB-lite"/>
    </source>
</evidence>
<dbReference type="SUPFAM" id="SSF53067">
    <property type="entry name" value="Actin-like ATPase domain"/>
    <property type="match status" value="1"/>
</dbReference>
<dbReference type="EMBL" id="LOCL01000031">
    <property type="protein sequence ID" value="KUF18216.1"/>
    <property type="molecule type" value="Genomic_DNA"/>
</dbReference>
<dbReference type="AlphaFoldDB" id="A0A0W7X5Y6"/>
<comment type="caution">
    <text evidence="2">The sequence shown here is derived from an EMBL/GenBank/DDBJ whole genome shotgun (WGS) entry which is preliminary data.</text>
</comment>
<dbReference type="STRING" id="1765722.AT728_24890"/>
<protein>
    <submittedName>
        <fullName evidence="2">Uncharacterized protein</fullName>
    </submittedName>
</protein>
<evidence type="ECO:0000313" key="3">
    <source>
        <dbReference type="Proteomes" id="UP000054804"/>
    </source>
</evidence>
<dbReference type="Proteomes" id="UP000054804">
    <property type="component" value="Unassembled WGS sequence"/>
</dbReference>
<dbReference type="OrthoDB" id="9760742at2"/>
<gene>
    <name evidence="2" type="ORF">AT728_24890</name>
</gene>
<dbReference type="InterPro" id="IPR043129">
    <property type="entry name" value="ATPase_NBD"/>
</dbReference>
<dbReference type="Gene3D" id="3.30.420.40">
    <property type="match status" value="2"/>
</dbReference>
<evidence type="ECO:0000313" key="2">
    <source>
        <dbReference type="EMBL" id="KUF18216.1"/>
    </source>
</evidence>
<sequence>MPHDRPPLELHGTSDGAGLALRRGTVPGRIERVDVLDGPAVVSTTTFTPPVDGAAADADLRLTPWRRRPAAPTVVVHYRRRQPESRVPAPSARSSFRLDPDQIGDRPMTQATPDGTAADTQGPDLISAFFDFGTSRAVCGVFDRRRVTSSDAALPTAGVARAKNLLPVRLFGAGDSTDPVREIESRTVGIPRVRGAAWREIFATAPLDVHHLSHTEPRSSDLVVTGDSVDFAGDATGARIRGVKRHLADLDDVVPGTELSGRELFTRVYRRFAEVVAAELELPRAISSLSVTFPTKLPPDKREDLLTILRPLAEKVEMHIDEAVAAAGFSMMKRFGADFLLGVEAFTLHSRCPEGRRAWEIPEAWAEARAWHENLLVLDLGGGTFDCALIKVAVVDATPAAAGRSPGRFYKLQPQVLASGGRLNVGGDRLTAELFTLLRGKFGILPGDTRFRGVEQAAPRRELFHALWEAAEAVKRQGLGSSAPTAVRVTVPTPDGSAPLPGDVTFVWPADTDGLMPVRPTTTEVTVTADELADRVRDLVAEVVWLAGGIARGGLEVTQGTGESVDRVLLSGGSMHSAVLRRGIEDALRRRFESDLLAPTFEVEFDAEFAKTGTAVGGVYLDAVADLSPDADDAEIVPELLRGISYLDVDASRLHVNLAADFHLRLSPQKVDPDPLFRRGQRLELEPGGQAYAEGLITYSVRAVFAVHRFDVAMDELGSSDDALWATTLMLREEADQLAAAGVHARFEINQEERVTLLLCKGDPGWHLEGPAVDTTHVDGGLVAPPARDGEPATLRYTLHQDVYQVGVGLREREPLAFAGDPVPPGGLLLNVPSRRTTLYWELPDAEVPAPAYAEHAEQSEDAARRTYGTLADVPQGHVWMSLDETGALRFHSKRPGRRTKDRLMDLIDADPGWVFEEEMKSGLTYDESKDPFSGTL</sequence>
<organism evidence="2 3">
    <name type="scientific">Streptomyces silvensis</name>
    <dbReference type="NCBI Taxonomy" id="1765722"/>
    <lineage>
        <taxon>Bacteria</taxon>
        <taxon>Bacillati</taxon>
        <taxon>Actinomycetota</taxon>
        <taxon>Actinomycetes</taxon>
        <taxon>Kitasatosporales</taxon>
        <taxon>Streptomycetaceae</taxon>
        <taxon>Streptomyces</taxon>
    </lineage>
</organism>